<comment type="similarity">
    <text evidence="1">Belongs to the bacterial ribosomal protein bS16 family.</text>
</comment>
<dbReference type="NCBIfam" id="TIGR00002">
    <property type="entry name" value="S16"/>
    <property type="match status" value="1"/>
</dbReference>
<dbReference type="PROSITE" id="PS00732">
    <property type="entry name" value="RIBOSOMAL_S16"/>
    <property type="match status" value="1"/>
</dbReference>
<dbReference type="HAMAP" id="MF_00385">
    <property type="entry name" value="Ribosomal_bS16"/>
    <property type="match status" value="1"/>
</dbReference>
<dbReference type="EMBL" id="JAEOAQ010000006">
    <property type="protein sequence ID" value="KAG5417901.1"/>
    <property type="molecule type" value="Genomic_DNA"/>
</dbReference>
<dbReference type="GO" id="GO:0003735">
    <property type="term" value="F:structural constituent of ribosome"/>
    <property type="evidence" value="ECO:0007669"/>
    <property type="project" value="InterPro"/>
</dbReference>
<dbReference type="AlphaFoldDB" id="A0A8H7ZFI1"/>
<evidence type="ECO:0000313" key="5">
    <source>
        <dbReference type="EMBL" id="KAG5417901.1"/>
    </source>
</evidence>
<organism evidence="5 6">
    <name type="scientific">Candida metapsilosis</name>
    <dbReference type="NCBI Taxonomy" id="273372"/>
    <lineage>
        <taxon>Eukaryota</taxon>
        <taxon>Fungi</taxon>
        <taxon>Dikarya</taxon>
        <taxon>Ascomycota</taxon>
        <taxon>Saccharomycotina</taxon>
        <taxon>Pichiomycetes</taxon>
        <taxon>Debaryomycetaceae</taxon>
        <taxon>Candida/Lodderomyces clade</taxon>
        <taxon>Candida</taxon>
    </lineage>
</organism>
<dbReference type="GeneID" id="93652858"/>
<dbReference type="Gene3D" id="3.30.1320.10">
    <property type="match status" value="1"/>
</dbReference>
<dbReference type="GO" id="GO:0032543">
    <property type="term" value="P:mitochondrial translation"/>
    <property type="evidence" value="ECO:0007669"/>
    <property type="project" value="TreeGrafter"/>
</dbReference>
<evidence type="ECO:0000256" key="4">
    <source>
        <dbReference type="SAM" id="MobiDB-lite"/>
    </source>
</evidence>
<feature type="compositionally biased region" description="Basic and acidic residues" evidence="4">
    <location>
        <begin position="126"/>
        <end position="147"/>
    </location>
</feature>
<protein>
    <submittedName>
        <fullName evidence="5">MRPS16</fullName>
    </submittedName>
</protein>
<sequence length="147" mass="16785">MSNPLMSLAEKTAYKRNLVKIRLARFGRKHQPIFNIVVMKAKKAQQKLPIEVIGTYNPVPTPQPSFDKSTPIKDISLDFHRAKYWLGMGAEPTPRVAWLFKKAGILPNFWPKTSKLSQELNAPVVEDVKETQESPVDAVRRRGDKKF</sequence>
<dbReference type="GO" id="GO:0005763">
    <property type="term" value="C:mitochondrial small ribosomal subunit"/>
    <property type="evidence" value="ECO:0007669"/>
    <property type="project" value="TreeGrafter"/>
</dbReference>
<keyword evidence="3" id="KW-0687">Ribonucleoprotein</keyword>
<proteinExistence type="inferred from homology"/>
<keyword evidence="2" id="KW-0689">Ribosomal protein</keyword>
<dbReference type="Proteomes" id="UP000669133">
    <property type="component" value="Unassembled WGS sequence"/>
</dbReference>
<gene>
    <name evidence="5" type="ORF">I9W82_004229</name>
</gene>
<evidence type="ECO:0000256" key="3">
    <source>
        <dbReference type="ARBA" id="ARBA00023274"/>
    </source>
</evidence>
<dbReference type="InterPro" id="IPR000307">
    <property type="entry name" value="Ribosomal_bS16"/>
</dbReference>
<evidence type="ECO:0000313" key="6">
    <source>
        <dbReference type="Proteomes" id="UP000669133"/>
    </source>
</evidence>
<name>A0A8H7ZFI1_9ASCO</name>
<dbReference type="SUPFAM" id="SSF54565">
    <property type="entry name" value="Ribosomal protein S16"/>
    <property type="match status" value="1"/>
</dbReference>
<evidence type="ECO:0000256" key="2">
    <source>
        <dbReference type="ARBA" id="ARBA00022980"/>
    </source>
</evidence>
<dbReference type="PANTHER" id="PTHR12919">
    <property type="entry name" value="30S RIBOSOMAL PROTEIN S16"/>
    <property type="match status" value="1"/>
</dbReference>
<dbReference type="PANTHER" id="PTHR12919:SF20">
    <property type="entry name" value="SMALL RIBOSOMAL SUBUNIT PROTEIN BS16M"/>
    <property type="match status" value="1"/>
</dbReference>
<dbReference type="Pfam" id="PF00886">
    <property type="entry name" value="Ribosomal_S16"/>
    <property type="match status" value="1"/>
</dbReference>
<reference evidence="5 6" key="1">
    <citation type="submission" date="2020-12" db="EMBL/GenBank/DDBJ databases">
        <title>Effect of drift, selection, and recombination on the evolution of hybrid genomes in Candida yeast pathogens.</title>
        <authorList>
            <person name="Mixao V."/>
            <person name="Ksiezopolska E."/>
            <person name="Saus E."/>
            <person name="Boekhout T."/>
            <person name="Gacser A."/>
            <person name="Gabaldon T."/>
        </authorList>
    </citation>
    <scope>NUCLEOTIDE SEQUENCE [LARGE SCALE GENOMIC DNA]</scope>
    <source>
        <strain evidence="5 6">BP57</strain>
    </source>
</reference>
<dbReference type="OrthoDB" id="407221at2759"/>
<accession>A0A8H7ZFI1</accession>
<feature type="region of interest" description="Disordered" evidence="4">
    <location>
        <begin position="124"/>
        <end position="147"/>
    </location>
</feature>
<comment type="caution">
    <text evidence="5">The sequence shown here is derived from an EMBL/GenBank/DDBJ whole genome shotgun (WGS) entry which is preliminary data.</text>
</comment>
<dbReference type="RefSeq" id="XP_067547017.1">
    <property type="nucleotide sequence ID" value="XM_067693279.1"/>
</dbReference>
<dbReference type="InterPro" id="IPR023803">
    <property type="entry name" value="Ribosomal_bS16_dom_sf"/>
</dbReference>
<dbReference type="FunFam" id="3.30.1320.10:FF:000013">
    <property type="entry name" value="Mitochondrial ribosomal protein"/>
    <property type="match status" value="1"/>
</dbReference>
<evidence type="ECO:0000256" key="1">
    <source>
        <dbReference type="ARBA" id="ARBA00006668"/>
    </source>
</evidence>
<dbReference type="InterPro" id="IPR020592">
    <property type="entry name" value="Ribosomal_bS16_CS"/>
</dbReference>
<keyword evidence="6" id="KW-1185">Reference proteome</keyword>